<protein>
    <submittedName>
        <fullName evidence="1">Uncharacterized protein</fullName>
    </submittedName>
</protein>
<evidence type="ECO:0000313" key="2">
    <source>
        <dbReference type="Proteomes" id="UP000735302"/>
    </source>
</evidence>
<proteinExistence type="predicted"/>
<dbReference type="Proteomes" id="UP000735302">
    <property type="component" value="Unassembled WGS sequence"/>
</dbReference>
<gene>
    <name evidence="1" type="ORF">PoB_001860600</name>
</gene>
<name>A0AAV3Z872_9GAST</name>
<dbReference type="AlphaFoldDB" id="A0AAV3Z872"/>
<comment type="caution">
    <text evidence="1">The sequence shown here is derived from an EMBL/GenBank/DDBJ whole genome shotgun (WGS) entry which is preliminary data.</text>
</comment>
<organism evidence="1 2">
    <name type="scientific">Plakobranchus ocellatus</name>
    <dbReference type="NCBI Taxonomy" id="259542"/>
    <lineage>
        <taxon>Eukaryota</taxon>
        <taxon>Metazoa</taxon>
        <taxon>Spiralia</taxon>
        <taxon>Lophotrochozoa</taxon>
        <taxon>Mollusca</taxon>
        <taxon>Gastropoda</taxon>
        <taxon>Heterobranchia</taxon>
        <taxon>Euthyneura</taxon>
        <taxon>Panpulmonata</taxon>
        <taxon>Sacoglossa</taxon>
        <taxon>Placobranchoidea</taxon>
        <taxon>Plakobranchidae</taxon>
        <taxon>Plakobranchus</taxon>
    </lineage>
</organism>
<evidence type="ECO:0000313" key="1">
    <source>
        <dbReference type="EMBL" id="GFN92100.1"/>
    </source>
</evidence>
<dbReference type="EMBL" id="BLXT01002217">
    <property type="protein sequence ID" value="GFN92100.1"/>
    <property type="molecule type" value="Genomic_DNA"/>
</dbReference>
<keyword evidence="2" id="KW-1185">Reference proteome</keyword>
<reference evidence="1 2" key="1">
    <citation type="journal article" date="2021" name="Elife">
        <title>Chloroplast acquisition without the gene transfer in kleptoplastic sea slugs, Plakobranchus ocellatus.</title>
        <authorList>
            <person name="Maeda T."/>
            <person name="Takahashi S."/>
            <person name="Yoshida T."/>
            <person name="Shimamura S."/>
            <person name="Takaki Y."/>
            <person name="Nagai Y."/>
            <person name="Toyoda A."/>
            <person name="Suzuki Y."/>
            <person name="Arimoto A."/>
            <person name="Ishii H."/>
            <person name="Satoh N."/>
            <person name="Nishiyama T."/>
            <person name="Hasebe M."/>
            <person name="Maruyama T."/>
            <person name="Minagawa J."/>
            <person name="Obokata J."/>
            <person name="Shigenobu S."/>
        </authorList>
    </citation>
    <scope>NUCLEOTIDE SEQUENCE [LARGE SCALE GENOMIC DNA]</scope>
</reference>
<accession>A0AAV3Z872</accession>
<sequence length="80" mass="8950">METDREAHRERYTVGRQHQEWDRPGLILQTDKTSLQQGDLRLSGSPSGQCPGGRAQTCHRVPADLRMDLLASVPPTPLTE</sequence>